<gene>
    <name evidence="1" type="ordered locus">Desdi_1704</name>
</gene>
<protein>
    <submittedName>
        <fullName evidence="1">Uncharacterized protein</fullName>
    </submittedName>
</protein>
<organism evidence="1 2">
    <name type="scientific">Desulfitobacterium dichloroeliminans (strain LMG P-21439 / DCA1)</name>
    <dbReference type="NCBI Taxonomy" id="871963"/>
    <lineage>
        <taxon>Bacteria</taxon>
        <taxon>Bacillati</taxon>
        <taxon>Bacillota</taxon>
        <taxon>Clostridia</taxon>
        <taxon>Eubacteriales</taxon>
        <taxon>Desulfitobacteriaceae</taxon>
        <taxon>Desulfitobacterium</taxon>
    </lineage>
</organism>
<dbReference type="KEGG" id="ddl:Desdi_1704"/>
<dbReference type="AlphaFoldDB" id="L0F824"/>
<name>L0F824_DESDL</name>
<proteinExistence type="predicted"/>
<evidence type="ECO:0000313" key="1">
    <source>
        <dbReference type="EMBL" id="AGA69180.1"/>
    </source>
</evidence>
<reference evidence="2" key="1">
    <citation type="submission" date="2012-02" db="EMBL/GenBank/DDBJ databases">
        <title>Complete sequence of Desulfitobacterium dichloroeliminans LMG P-21439.</title>
        <authorList>
            <person name="Lucas S."/>
            <person name="Han J."/>
            <person name="Lapidus A."/>
            <person name="Cheng J.-F."/>
            <person name="Goodwin L."/>
            <person name="Pitluck S."/>
            <person name="Peters L."/>
            <person name="Ovchinnikova G."/>
            <person name="Teshima H."/>
            <person name="Detter J.C."/>
            <person name="Han C."/>
            <person name="Tapia R."/>
            <person name="Land M."/>
            <person name="Hauser L."/>
            <person name="Kyrpides N."/>
            <person name="Ivanova N."/>
            <person name="Pagani I."/>
            <person name="Kruse T."/>
            <person name="de Vos W.M."/>
            <person name="Boon N."/>
            <person name="Smidt H."/>
            <person name="Woyke T."/>
        </authorList>
    </citation>
    <scope>NUCLEOTIDE SEQUENCE [LARGE SCALE GENOMIC DNA]</scope>
    <source>
        <strain evidence="2">LMG P-21439 / DCA1</strain>
    </source>
</reference>
<dbReference type="Proteomes" id="UP000010797">
    <property type="component" value="Chromosome"/>
</dbReference>
<keyword evidence="2" id="KW-1185">Reference proteome</keyword>
<dbReference type="eggNOG" id="ENOG5032V4U">
    <property type="taxonomic scope" value="Bacteria"/>
</dbReference>
<evidence type="ECO:0000313" key="2">
    <source>
        <dbReference type="Proteomes" id="UP000010797"/>
    </source>
</evidence>
<dbReference type="OrthoDB" id="572174at2"/>
<dbReference type="HOGENOM" id="CLU_1244083_0_0_9"/>
<dbReference type="EMBL" id="CP003344">
    <property type="protein sequence ID" value="AGA69180.1"/>
    <property type="molecule type" value="Genomic_DNA"/>
</dbReference>
<dbReference type="RefSeq" id="WP_015262170.1">
    <property type="nucleotide sequence ID" value="NC_019903.1"/>
</dbReference>
<sequence length="227" mass="26398">MNRELEGIWEHMRDLGLAALAHANRHAAYHDPENSRWSELSILQAAHAAEIIIKARIAQEHPLLIFEEFPKLPKDEGIPLTIQSLFEKGKTAQWSDLPTRLWATTGIKIPNQRSFEDFGKLRNGIQHFSPIPGNIDASKTTLKFVFEVIDPFINDCWGLFAIDYDEDYDSYENFPNTLIRMEIPFLVSPEAVKYYEFWKDDFANTDIKYKNDLLAYINRHYKQIPTP</sequence>
<dbReference type="STRING" id="871963.Desdi_1704"/>
<accession>L0F824</accession>